<dbReference type="Pfam" id="PF00067">
    <property type="entry name" value="p450"/>
    <property type="match status" value="1"/>
</dbReference>
<evidence type="ECO:0000313" key="8">
    <source>
        <dbReference type="EMBL" id="KAF9582102.1"/>
    </source>
</evidence>
<comment type="cofactor">
    <cofactor evidence="1 6">
        <name>heme</name>
        <dbReference type="ChEBI" id="CHEBI:30413"/>
    </cofactor>
</comment>
<comment type="similarity">
    <text evidence="2 7">Belongs to the cytochrome P450 family.</text>
</comment>
<evidence type="ECO:0000256" key="5">
    <source>
        <dbReference type="ARBA" id="ARBA00023004"/>
    </source>
</evidence>
<dbReference type="GO" id="GO:0016301">
    <property type="term" value="F:kinase activity"/>
    <property type="evidence" value="ECO:0007669"/>
    <property type="project" value="UniProtKB-KW"/>
</dbReference>
<dbReference type="InterPro" id="IPR036396">
    <property type="entry name" value="Cyt_P450_sf"/>
</dbReference>
<reference evidence="8" key="1">
    <citation type="journal article" date="2020" name="Fungal Divers.">
        <title>Resolving the Mortierellaceae phylogeny through synthesis of multi-gene phylogenetics and phylogenomics.</title>
        <authorList>
            <person name="Vandepol N."/>
            <person name="Liber J."/>
            <person name="Desiro A."/>
            <person name="Na H."/>
            <person name="Kennedy M."/>
            <person name="Barry K."/>
            <person name="Grigoriev I.V."/>
            <person name="Miller A.N."/>
            <person name="O'Donnell K."/>
            <person name="Stajich J.E."/>
            <person name="Bonito G."/>
        </authorList>
    </citation>
    <scope>NUCLEOTIDE SEQUENCE</scope>
    <source>
        <strain evidence="8">KOD1015</strain>
    </source>
</reference>
<evidence type="ECO:0000256" key="4">
    <source>
        <dbReference type="ARBA" id="ARBA00023002"/>
    </source>
</evidence>
<protein>
    <submittedName>
        <fullName evidence="8">Protein kinase alk2</fullName>
    </submittedName>
</protein>
<dbReference type="GO" id="GO:0016705">
    <property type="term" value="F:oxidoreductase activity, acting on paired donors, with incorporation or reduction of molecular oxygen"/>
    <property type="evidence" value="ECO:0007669"/>
    <property type="project" value="InterPro"/>
</dbReference>
<keyword evidence="7" id="KW-0503">Monooxygenase</keyword>
<keyword evidence="4 7" id="KW-0560">Oxidoreductase</keyword>
<evidence type="ECO:0000256" key="2">
    <source>
        <dbReference type="ARBA" id="ARBA00010617"/>
    </source>
</evidence>
<gene>
    <name evidence="8" type="primary">ALK2_1</name>
    <name evidence="8" type="ORF">BGW38_000642</name>
</gene>
<evidence type="ECO:0000256" key="3">
    <source>
        <dbReference type="ARBA" id="ARBA00022723"/>
    </source>
</evidence>
<evidence type="ECO:0000256" key="1">
    <source>
        <dbReference type="ARBA" id="ARBA00001971"/>
    </source>
</evidence>
<dbReference type="GO" id="GO:0006629">
    <property type="term" value="P:lipid metabolic process"/>
    <property type="evidence" value="ECO:0007669"/>
    <property type="project" value="UniProtKB-ARBA"/>
</dbReference>
<proteinExistence type="inferred from homology"/>
<dbReference type="GO" id="GO:0004497">
    <property type="term" value="F:monooxygenase activity"/>
    <property type="evidence" value="ECO:0007669"/>
    <property type="project" value="UniProtKB-KW"/>
</dbReference>
<dbReference type="Gene3D" id="1.10.630.10">
    <property type="entry name" value="Cytochrome P450"/>
    <property type="match status" value="1"/>
</dbReference>
<keyword evidence="3 6" id="KW-0479">Metal-binding</keyword>
<keyword evidence="8" id="KW-0808">Transferase</keyword>
<dbReference type="SUPFAM" id="SSF48264">
    <property type="entry name" value="Cytochrome P450"/>
    <property type="match status" value="1"/>
</dbReference>
<dbReference type="InterPro" id="IPR001128">
    <property type="entry name" value="Cyt_P450"/>
</dbReference>
<comment type="caution">
    <text evidence="8">The sequence shown here is derived from an EMBL/GenBank/DDBJ whole genome shotgun (WGS) entry which is preliminary data.</text>
</comment>
<dbReference type="GO" id="GO:0020037">
    <property type="term" value="F:heme binding"/>
    <property type="evidence" value="ECO:0007669"/>
    <property type="project" value="InterPro"/>
</dbReference>
<dbReference type="PROSITE" id="PS00086">
    <property type="entry name" value="CYTOCHROME_P450"/>
    <property type="match status" value="1"/>
</dbReference>
<accession>A0A9P6KET8</accession>
<sequence length="196" mass="22286">MKELRIVLNGSEDITYELLMNELPYLKSVMHETLRLATIVPRNIKVVVDDDVLPDGSPVRQGDIIVFSNWCMGRNRRVWGEDAALFVPERWLLDDEDGSEDIAHAKAKNTPMHGQGTSPFGKFKMENQFKFNSFNAGPRLCLGQTFATLEAMLTTVLLLQRLEFQLVPEQKTPTYRNAATLMMKNPPLVVVKSIRH</sequence>
<dbReference type="GO" id="GO:0005506">
    <property type="term" value="F:iron ion binding"/>
    <property type="evidence" value="ECO:0007669"/>
    <property type="project" value="InterPro"/>
</dbReference>
<evidence type="ECO:0000313" key="9">
    <source>
        <dbReference type="Proteomes" id="UP000780801"/>
    </source>
</evidence>
<keyword evidence="8" id="KW-0418">Kinase</keyword>
<evidence type="ECO:0000256" key="6">
    <source>
        <dbReference type="PIRSR" id="PIRSR602403-1"/>
    </source>
</evidence>
<keyword evidence="5 6" id="KW-0408">Iron</keyword>
<evidence type="ECO:0000256" key="7">
    <source>
        <dbReference type="RuleBase" id="RU000461"/>
    </source>
</evidence>
<name>A0A9P6KET8_9FUNG</name>
<keyword evidence="6 7" id="KW-0349">Heme</keyword>
<dbReference type="InterPro" id="IPR017972">
    <property type="entry name" value="Cyt_P450_CS"/>
</dbReference>
<organism evidence="8 9">
    <name type="scientific">Lunasporangiospora selenospora</name>
    <dbReference type="NCBI Taxonomy" id="979761"/>
    <lineage>
        <taxon>Eukaryota</taxon>
        <taxon>Fungi</taxon>
        <taxon>Fungi incertae sedis</taxon>
        <taxon>Mucoromycota</taxon>
        <taxon>Mortierellomycotina</taxon>
        <taxon>Mortierellomycetes</taxon>
        <taxon>Mortierellales</taxon>
        <taxon>Mortierellaceae</taxon>
        <taxon>Lunasporangiospora</taxon>
    </lineage>
</organism>
<dbReference type="InterPro" id="IPR002403">
    <property type="entry name" value="Cyt_P450_E_grp-IV"/>
</dbReference>
<keyword evidence="9" id="KW-1185">Reference proteome</keyword>
<dbReference type="EMBL" id="JAABOA010001184">
    <property type="protein sequence ID" value="KAF9582102.1"/>
    <property type="molecule type" value="Genomic_DNA"/>
</dbReference>
<dbReference type="PANTHER" id="PTHR24296">
    <property type="entry name" value="CYTOCHROME P450"/>
    <property type="match status" value="1"/>
</dbReference>
<dbReference type="OrthoDB" id="1470350at2759"/>
<dbReference type="Proteomes" id="UP000780801">
    <property type="component" value="Unassembled WGS sequence"/>
</dbReference>
<feature type="binding site" description="axial binding residue" evidence="6">
    <location>
        <position position="141"/>
    </location>
    <ligand>
        <name>heme</name>
        <dbReference type="ChEBI" id="CHEBI:30413"/>
    </ligand>
    <ligandPart>
        <name>Fe</name>
        <dbReference type="ChEBI" id="CHEBI:18248"/>
    </ligandPart>
</feature>
<dbReference type="AlphaFoldDB" id="A0A9P6KET8"/>
<dbReference type="PRINTS" id="PR00465">
    <property type="entry name" value="EP450IV"/>
</dbReference>